<keyword evidence="2" id="KW-1185">Reference proteome</keyword>
<dbReference type="InterPro" id="IPR027417">
    <property type="entry name" value="P-loop_NTPase"/>
</dbReference>
<evidence type="ECO:0000313" key="2">
    <source>
        <dbReference type="Proteomes" id="UP001054837"/>
    </source>
</evidence>
<gene>
    <name evidence="1" type="ORF">CDAR_224341</name>
</gene>
<name>A0AAV4WZ56_9ARAC</name>
<sequence>MKECGKSSLIRALTRNEVEDSNLPSLTVFQSRESLSQNVFQIRLCELTEETVQLEEVKLTCQQQSTVLFFCFAIDDVYSLHAINRDGIAPLRINIGIQLRSILVRNKIDLRGHPFSFGKRFFYFSCGDKMRKIFDLRLYHKCSSVSGKAIPDLFWLAVGFGLDPDFK</sequence>
<protein>
    <submittedName>
        <fullName evidence="1">Uncharacterized protein</fullName>
    </submittedName>
</protein>
<comment type="caution">
    <text evidence="1">The sequence shown here is derived from an EMBL/GenBank/DDBJ whole genome shotgun (WGS) entry which is preliminary data.</text>
</comment>
<organism evidence="1 2">
    <name type="scientific">Caerostris darwini</name>
    <dbReference type="NCBI Taxonomy" id="1538125"/>
    <lineage>
        <taxon>Eukaryota</taxon>
        <taxon>Metazoa</taxon>
        <taxon>Ecdysozoa</taxon>
        <taxon>Arthropoda</taxon>
        <taxon>Chelicerata</taxon>
        <taxon>Arachnida</taxon>
        <taxon>Araneae</taxon>
        <taxon>Araneomorphae</taxon>
        <taxon>Entelegynae</taxon>
        <taxon>Araneoidea</taxon>
        <taxon>Araneidae</taxon>
        <taxon>Caerostris</taxon>
    </lineage>
</organism>
<accession>A0AAV4WZ56</accession>
<reference evidence="1 2" key="1">
    <citation type="submission" date="2021-06" db="EMBL/GenBank/DDBJ databases">
        <title>Caerostris darwini draft genome.</title>
        <authorList>
            <person name="Kono N."/>
            <person name="Arakawa K."/>
        </authorList>
    </citation>
    <scope>NUCLEOTIDE SEQUENCE [LARGE SCALE GENOMIC DNA]</scope>
</reference>
<dbReference type="Gene3D" id="3.40.50.300">
    <property type="entry name" value="P-loop containing nucleotide triphosphate hydrolases"/>
    <property type="match status" value="1"/>
</dbReference>
<dbReference type="EMBL" id="BPLQ01015351">
    <property type="protein sequence ID" value="GIY87534.1"/>
    <property type="molecule type" value="Genomic_DNA"/>
</dbReference>
<dbReference type="AlphaFoldDB" id="A0AAV4WZ56"/>
<dbReference type="SUPFAM" id="SSF52540">
    <property type="entry name" value="P-loop containing nucleoside triphosphate hydrolases"/>
    <property type="match status" value="1"/>
</dbReference>
<proteinExistence type="predicted"/>
<evidence type="ECO:0000313" key="1">
    <source>
        <dbReference type="EMBL" id="GIY87534.1"/>
    </source>
</evidence>
<dbReference type="CDD" id="cd00882">
    <property type="entry name" value="Ras_like_GTPase"/>
    <property type="match status" value="1"/>
</dbReference>
<dbReference type="Proteomes" id="UP001054837">
    <property type="component" value="Unassembled WGS sequence"/>
</dbReference>